<keyword evidence="2" id="KW-1185">Reference proteome</keyword>
<dbReference type="Proteomes" id="UP001458880">
    <property type="component" value="Unassembled WGS sequence"/>
</dbReference>
<reference evidence="1 2" key="1">
    <citation type="journal article" date="2024" name="BMC Genomics">
        <title>De novo assembly and annotation of Popillia japonica's genome with initial clues to its potential as an invasive pest.</title>
        <authorList>
            <person name="Cucini C."/>
            <person name="Boschi S."/>
            <person name="Funari R."/>
            <person name="Cardaioli E."/>
            <person name="Iannotti N."/>
            <person name="Marturano G."/>
            <person name="Paoli F."/>
            <person name="Bruttini M."/>
            <person name="Carapelli A."/>
            <person name="Frati F."/>
            <person name="Nardi F."/>
        </authorList>
    </citation>
    <scope>NUCLEOTIDE SEQUENCE [LARGE SCALE GENOMIC DNA]</scope>
    <source>
        <strain evidence="1">DMR45628</strain>
    </source>
</reference>
<dbReference type="EMBL" id="JASPKY010000003">
    <property type="protein sequence ID" value="KAK9758517.1"/>
    <property type="molecule type" value="Genomic_DNA"/>
</dbReference>
<sequence length="87" mass="10058">MDFSVKSIDKVVFLDKLPAYQRQREAIKNLQLFPFNQNQAIFTLSQVSAILTPRQNAYLNKKSQKHHENASTFLCKLTLIQSMKITS</sequence>
<dbReference type="AlphaFoldDB" id="A0AAW1NKK8"/>
<accession>A0AAW1NKK8</accession>
<evidence type="ECO:0000313" key="1">
    <source>
        <dbReference type="EMBL" id="KAK9758517.1"/>
    </source>
</evidence>
<name>A0AAW1NKK8_POPJA</name>
<proteinExistence type="predicted"/>
<comment type="caution">
    <text evidence="1">The sequence shown here is derived from an EMBL/GenBank/DDBJ whole genome shotgun (WGS) entry which is preliminary data.</text>
</comment>
<gene>
    <name evidence="1" type="ORF">QE152_g587</name>
</gene>
<organism evidence="1 2">
    <name type="scientific">Popillia japonica</name>
    <name type="common">Japanese beetle</name>
    <dbReference type="NCBI Taxonomy" id="7064"/>
    <lineage>
        <taxon>Eukaryota</taxon>
        <taxon>Metazoa</taxon>
        <taxon>Ecdysozoa</taxon>
        <taxon>Arthropoda</taxon>
        <taxon>Hexapoda</taxon>
        <taxon>Insecta</taxon>
        <taxon>Pterygota</taxon>
        <taxon>Neoptera</taxon>
        <taxon>Endopterygota</taxon>
        <taxon>Coleoptera</taxon>
        <taxon>Polyphaga</taxon>
        <taxon>Scarabaeiformia</taxon>
        <taxon>Scarabaeidae</taxon>
        <taxon>Rutelinae</taxon>
        <taxon>Popillia</taxon>
    </lineage>
</organism>
<protein>
    <submittedName>
        <fullName evidence="1">Uncharacterized protein</fullName>
    </submittedName>
</protein>
<evidence type="ECO:0000313" key="2">
    <source>
        <dbReference type="Proteomes" id="UP001458880"/>
    </source>
</evidence>